<dbReference type="InterPro" id="IPR013087">
    <property type="entry name" value="Znf_C2H2_type"/>
</dbReference>
<dbReference type="GO" id="GO:0005634">
    <property type="term" value="C:nucleus"/>
    <property type="evidence" value="ECO:0007669"/>
    <property type="project" value="UniProtKB-SubCell"/>
</dbReference>
<feature type="compositionally biased region" description="Basic and acidic residues" evidence="10">
    <location>
        <begin position="903"/>
        <end position="934"/>
    </location>
</feature>
<feature type="region of interest" description="Disordered" evidence="10">
    <location>
        <begin position="607"/>
        <end position="629"/>
    </location>
</feature>
<feature type="region of interest" description="Disordered" evidence="10">
    <location>
        <begin position="1463"/>
        <end position="1487"/>
    </location>
</feature>
<feature type="compositionally biased region" description="Basic and acidic residues" evidence="10">
    <location>
        <begin position="1276"/>
        <end position="1290"/>
    </location>
</feature>
<feature type="domain" description="C2H2-type" evidence="11">
    <location>
        <begin position="286"/>
        <end position="314"/>
    </location>
</feature>
<feature type="compositionally biased region" description="Basic and acidic residues" evidence="10">
    <location>
        <begin position="807"/>
        <end position="816"/>
    </location>
</feature>
<name>A0A9P0TYM2_PIEBR</name>
<dbReference type="GO" id="GO:0008270">
    <property type="term" value="F:zinc ion binding"/>
    <property type="evidence" value="ECO:0007669"/>
    <property type="project" value="UniProtKB-KW"/>
</dbReference>
<dbReference type="InterPro" id="IPR015010">
    <property type="entry name" value="TERF2IP_Myb"/>
</dbReference>
<feature type="compositionally biased region" description="Basic and acidic residues" evidence="10">
    <location>
        <begin position="1198"/>
        <end position="1234"/>
    </location>
</feature>
<evidence type="ECO:0000256" key="1">
    <source>
        <dbReference type="ARBA" id="ARBA00004123"/>
    </source>
</evidence>
<evidence type="ECO:0000256" key="9">
    <source>
        <dbReference type="PROSITE-ProRule" id="PRU00042"/>
    </source>
</evidence>
<feature type="compositionally biased region" description="Basic and acidic residues" evidence="10">
    <location>
        <begin position="973"/>
        <end position="1029"/>
    </location>
</feature>
<dbReference type="Pfam" id="PF00096">
    <property type="entry name" value="zf-C2H2"/>
    <property type="match status" value="3"/>
</dbReference>
<dbReference type="EMBL" id="CALOZG010000051">
    <property type="protein sequence ID" value="CAH4036003.1"/>
    <property type="molecule type" value="Genomic_DNA"/>
</dbReference>
<organism evidence="12 13">
    <name type="scientific">Pieris brassicae</name>
    <name type="common">White butterfly</name>
    <name type="synonym">Large white butterfly</name>
    <dbReference type="NCBI Taxonomy" id="7116"/>
    <lineage>
        <taxon>Eukaryota</taxon>
        <taxon>Metazoa</taxon>
        <taxon>Ecdysozoa</taxon>
        <taxon>Arthropoda</taxon>
        <taxon>Hexapoda</taxon>
        <taxon>Insecta</taxon>
        <taxon>Pterygota</taxon>
        <taxon>Neoptera</taxon>
        <taxon>Endopterygota</taxon>
        <taxon>Lepidoptera</taxon>
        <taxon>Glossata</taxon>
        <taxon>Ditrysia</taxon>
        <taxon>Papilionoidea</taxon>
        <taxon>Pieridae</taxon>
        <taxon>Pierinae</taxon>
        <taxon>Pieris</taxon>
    </lineage>
</organism>
<dbReference type="PANTHER" id="PTHR47772">
    <property type="entry name" value="ZINC FINGER PROTEIN 200"/>
    <property type="match status" value="1"/>
</dbReference>
<feature type="compositionally biased region" description="Basic and acidic residues" evidence="10">
    <location>
        <begin position="831"/>
        <end position="883"/>
    </location>
</feature>
<feature type="compositionally biased region" description="Basic and acidic residues" evidence="10">
    <location>
        <begin position="1385"/>
        <end position="1396"/>
    </location>
</feature>
<dbReference type="InterPro" id="IPR050636">
    <property type="entry name" value="C2H2-ZF_domain-containing"/>
</dbReference>
<evidence type="ECO:0000256" key="4">
    <source>
        <dbReference type="ARBA" id="ARBA00022771"/>
    </source>
</evidence>
<keyword evidence="7" id="KW-0804">Transcription</keyword>
<keyword evidence="3" id="KW-0677">Repeat</keyword>
<feature type="region of interest" description="Disordered" evidence="10">
    <location>
        <begin position="764"/>
        <end position="883"/>
    </location>
</feature>
<feature type="domain" description="C2H2-type" evidence="11">
    <location>
        <begin position="150"/>
        <end position="177"/>
    </location>
</feature>
<evidence type="ECO:0000313" key="12">
    <source>
        <dbReference type="EMBL" id="CAH4036003.1"/>
    </source>
</evidence>
<evidence type="ECO:0000256" key="7">
    <source>
        <dbReference type="ARBA" id="ARBA00023163"/>
    </source>
</evidence>
<dbReference type="Gene3D" id="3.30.160.60">
    <property type="entry name" value="Classic Zinc Finger"/>
    <property type="match status" value="4"/>
</dbReference>
<evidence type="ECO:0000256" key="10">
    <source>
        <dbReference type="SAM" id="MobiDB-lite"/>
    </source>
</evidence>
<feature type="compositionally biased region" description="Basic and acidic residues" evidence="10">
    <location>
        <begin position="955"/>
        <end position="965"/>
    </location>
</feature>
<keyword evidence="13" id="KW-1185">Reference proteome</keyword>
<feature type="domain" description="C2H2-type" evidence="11">
    <location>
        <begin position="178"/>
        <end position="205"/>
    </location>
</feature>
<feature type="compositionally biased region" description="Polar residues" evidence="10">
    <location>
        <begin position="1410"/>
        <end position="1430"/>
    </location>
</feature>
<comment type="subcellular location">
    <subcellularLocation>
        <location evidence="1">Nucleus</location>
    </subcellularLocation>
</comment>
<evidence type="ECO:0000256" key="5">
    <source>
        <dbReference type="ARBA" id="ARBA00022833"/>
    </source>
</evidence>
<proteinExistence type="predicted"/>
<dbReference type="Gene3D" id="1.10.10.60">
    <property type="entry name" value="Homeodomain-like"/>
    <property type="match status" value="1"/>
</dbReference>
<dbReference type="Pfam" id="PF08914">
    <property type="entry name" value="Myb_Rap1"/>
    <property type="match status" value="1"/>
</dbReference>
<feature type="compositionally biased region" description="Basic and acidic residues" evidence="10">
    <location>
        <begin position="1303"/>
        <end position="1318"/>
    </location>
</feature>
<keyword evidence="5" id="KW-0862">Zinc</keyword>
<gene>
    <name evidence="12" type="ORF">PIBRA_LOCUS11905</name>
</gene>
<dbReference type="InterPro" id="IPR009057">
    <property type="entry name" value="Homeodomain-like_sf"/>
</dbReference>
<evidence type="ECO:0000256" key="2">
    <source>
        <dbReference type="ARBA" id="ARBA00022723"/>
    </source>
</evidence>
<feature type="compositionally biased region" description="Basic and acidic residues" evidence="10">
    <location>
        <begin position="1241"/>
        <end position="1267"/>
    </location>
</feature>
<dbReference type="PROSITE" id="PS00028">
    <property type="entry name" value="ZINC_FINGER_C2H2_1"/>
    <property type="match status" value="5"/>
</dbReference>
<keyword evidence="6" id="KW-0805">Transcription regulation</keyword>
<dbReference type="Proteomes" id="UP001152562">
    <property type="component" value="Unassembled WGS sequence"/>
</dbReference>
<reference evidence="12" key="1">
    <citation type="submission" date="2022-05" db="EMBL/GenBank/DDBJ databases">
        <authorList>
            <person name="Okamura Y."/>
        </authorList>
    </citation>
    <scope>NUCLEOTIDE SEQUENCE</scope>
</reference>
<dbReference type="SUPFAM" id="SSF46689">
    <property type="entry name" value="Homeodomain-like"/>
    <property type="match status" value="1"/>
</dbReference>
<feature type="compositionally biased region" description="Basic and acidic residues" evidence="10">
    <location>
        <begin position="1044"/>
        <end position="1070"/>
    </location>
</feature>
<feature type="compositionally biased region" description="Polar residues" evidence="10">
    <location>
        <begin position="789"/>
        <end position="806"/>
    </location>
</feature>
<feature type="compositionally biased region" description="Basic and acidic residues" evidence="10">
    <location>
        <begin position="1155"/>
        <end position="1182"/>
    </location>
</feature>
<evidence type="ECO:0000256" key="8">
    <source>
        <dbReference type="ARBA" id="ARBA00023242"/>
    </source>
</evidence>
<feature type="compositionally biased region" description="Basic residues" evidence="10">
    <location>
        <begin position="1183"/>
        <end position="1196"/>
    </location>
</feature>
<keyword evidence="8" id="KW-0539">Nucleus</keyword>
<dbReference type="SMART" id="SM00355">
    <property type="entry name" value="ZnF_C2H2"/>
    <property type="match status" value="8"/>
</dbReference>
<dbReference type="PANTHER" id="PTHR47772:SF13">
    <property type="entry name" value="GASTRULA ZINC FINGER PROTEIN XLCGF49.1-LIKE-RELATED"/>
    <property type="match status" value="1"/>
</dbReference>
<feature type="domain" description="C2H2-type" evidence="11">
    <location>
        <begin position="258"/>
        <end position="285"/>
    </location>
</feature>
<feature type="domain" description="C2H2-type" evidence="11">
    <location>
        <begin position="123"/>
        <end position="150"/>
    </location>
</feature>
<feature type="compositionally biased region" description="Basic and acidic residues" evidence="10">
    <location>
        <begin position="1327"/>
        <end position="1359"/>
    </location>
</feature>
<keyword evidence="4 9" id="KW-0863">Zinc-finger</keyword>
<feature type="compositionally biased region" description="Basic residues" evidence="10">
    <location>
        <begin position="1473"/>
        <end position="1487"/>
    </location>
</feature>
<evidence type="ECO:0000256" key="3">
    <source>
        <dbReference type="ARBA" id="ARBA00022737"/>
    </source>
</evidence>
<feature type="compositionally biased region" description="Basic and acidic residues" evidence="10">
    <location>
        <begin position="1083"/>
        <end position="1104"/>
    </location>
</feature>
<dbReference type="PROSITE" id="PS50157">
    <property type="entry name" value="ZINC_FINGER_C2H2_2"/>
    <property type="match status" value="5"/>
</dbReference>
<evidence type="ECO:0000259" key="11">
    <source>
        <dbReference type="PROSITE" id="PS50157"/>
    </source>
</evidence>
<evidence type="ECO:0000313" key="13">
    <source>
        <dbReference type="Proteomes" id="UP001152562"/>
    </source>
</evidence>
<protein>
    <recommendedName>
        <fullName evidence="11">C2H2-type domain-containing protein</fullName>
    </recommendedName>
</protein>
<accession>A0A9P0TYM2</accession>
<dbReference type="SUPFAM" id="SSF57667">
    <property type="entry name" value="beta-beta-alpha zinc fingers"/>
    <property type="match status" value="4"/>
</dbReference>
<feature type="compositionally biased region" description="Basic and acidic residues" evidence="10">
    <location>
        <begin position="1115"/>
        <end position="1144"/>
    </location>
</feature>
<sequence length="1487" mass="173842">MDFNKDMEVKEQQSSNLQAVKIDESNDFGDNISLKQQLKLEPEQSSFDTNIYKKYFLRETKLKPDAYIEDDKINSKRNTSKKDTIMKNTLEDLYICDICDFTTSSEIGMTSHRNSHIKITNKYECNICKQEFSTNTLLKNHKDKHEDETFLCKKCKLAFSNHRAYLTHLINHMTKPPYTCFECDYEFRKRVSLKAHIKSHFLDVEVQCAICKKKIEKRSLNNHIQTYHSATECIECHKLVSKNNIDYHMAVHTGLKPVQCLYCGKGFITTSQRLKHSRVHTDYRPYKCEICERAFPQNIELQKHIFSKHSSHRYECDTCGKSAMLSKYSIYGGGRWREIDIDTGRVAGWAGSNFVYTKRGNLVVLKSKAVLRGLKDLASDHISTVKDGFQLTQLIKNKKKTSKKSPKQIKCKCYYQPKHVCAPNDKILQANLCHASIQCNIVSMNKNLNKINIRETVEKDLESVKTTVSDNIARAITISENDVETFRSYIVHSTNNIFNVDLFMYDSNDDYKRSVFYKITPIVKVQRHPIIQSLVRQNKFKIKLNSIEIRNEMKTLSKKTNYCEPRIKIVDYEDKSDSERDIKNKKVVNDHQKFDIVNKDLIVENKGKRKAPEAINQPKRPRHNNSDSLKENMDVQRDQFEKPINKVFFVKKSSVKNKRMRPTNEFSLLEDEAMVAWIVTNKKGNFVNGNRMWKEMEPLHLKVTGHHRSWHSLRNRYLRHLLPSLGSLSLTPSQVTDLRAAAATGELKANKMNKNNSIYRTEPVRSAWNARPQKLKHSDDEPFTPPRNLRSNVVSPTKSKLPTYSEITRRFAEKHRSTPNSEEEGSLRVVNIDEKQDKKTEEKFVSKSREKSLRYVSRREKSGVEKKNRTGRKRNETDTDKEIKNNKKFENYLASAERSDFINKYEKRKNKDVSDTEQKNEKQGRNETRQENRSSRRLRHERSAVVDNTLGQNRNEVKSDTEHKNQRQGPKTLENRASRRLKSPERSHTKRSIERRKNEDTELENKKKDDNSRSSKRNEVEKKSGLDKNLRKRRNETDTGSESENQKRDDDGRFSTRNREEMSGVDEKSFRQRSNKNDSYSEPENKKKDDNGRSSTRNRDKEKSGVNTNLRQRINKNDSDSELEKKKKDDNGRSSTRNRDKEKSGVNTNLRQRRNKNDSYSEPENKKNETRFSRRLEEDKSGIHKKNTEHKNKSRSHQSLERSVTEQKRRLKQVRNEQESDAEETKKQDKERERRSSRRLRSLETSHTEKKNLGSRGNLEENDKSGKSDNTFSRNKTRDRSDTDDKENGADNKMYLRKYRYKSGPELENAKPTKKRETGNISKNGRNVRDRSEGEKGDKRTTEKGKHVKVDRSKRKYIEISDSESENEREKKNKRDKRSSGSDSDFEKTSKKETTRNRSRVGKQSDDSDFSGTSAQMSITSKSDFDSSNDNVKKRLTRQSHKVESGSRDNIIFEISDNDEAYASRSDTEVKNTGKRNLRKLFNHRPL</sequence>
<evidence type="ECO:0000256" key="6">
    <source>
        <dbReference type="ARBA" id="ARBA00023015"/>
    </source>
</evidence>
<dbReference type="InterPro" id="IPR036236">
    <property type="entry name" value="Znf_C2H2_sf"/>
</dbReference>
<comment type="caution">
    <text evidence="12">The sequence shown here is derived from an EMBL/GenBank/DDBJ whole genome shotgun (WGS) entry which is preliminary data.</text>
</comment>
<keyword evidence="2" id="KW-0479">Metal-binding</keyword>
<feature type="region of interest" description="Disordered" evidence="10">
    <location>
        <begin position="903"/>
        <end position="1451"/>
    </location>
</feature>